<organism evidence="2 3">
    <name type="scientific">Aquarana catesbeiana</name>
    <name type="common">American bullfrog</name>
    <name type="synonym">Rana catesbeiana</name>
    <dbReference type="NCBI Taxonomy" id="8400"/>
    <lineage>
        <taxon>Eukaryota</taxon>
        <taxon>Metazoa</taxon>
        <taxon>Chordata</taxon>
        <taxon>Craniata</taxon>
        <taxon>Vertebrata</taxon>
        <taxon>Euteleostomi</taxon>
        <taxon>Amphibia</taxon>
        <taxon>Batrachia</taxon>
        <taxon>Anura</taxon>
        <taxon>Neobatrachia</taxon>
        <taxon>Ranoidea</taxon>
        <taxon>Ranidae</taxon>
        <taxon>Aquarana</taxon>
    </lineage>
</organism>
<dbReference type="GO" id="GO:0034198">
    <property type="term" value="P:cellular response to amino acid starvation"/>
    <property type="evidence" value="ECO:0007669"/>
    <property type="project" value="TreeGrafter"/>
</dbReference>
<dbReference type="GO" id="GO:0097190">
    <property type="term" value="P:apoptotic signaling pathway"/>
    <property type="evidence" value="ECO:0007669"/>
    <property type="project" value="TreeGrafter"/>
</dbReference>
<gene>
    <name evidence="2" type="ORF">AB205_0140480</name>
</gene>
<dbReference type="PANTHER" id="PTHR13177:SF2">
    <property type="entry name" value="DEATH-ASSOCIATED PROTEIN-LIKE 1"/>
    <property type="match status" value="1"/>
</dbReference>
<feature type="region of interest" description="Disordered" evidence="1">
    <location>
        <begin position="17"/>
        <end position="50"/>
    </location>
</feature>
<dbReference type="PANTHER" id="PTHR13177">
    <property type="entry name" value="DEATH-ASSOCIATED PROTEIN 1"/>
    <property type="match status" value="1"/>
</dbReference>
<dbReference type="Pfam" id="PF15228">
    <property type="entry name" value="DAP"/>
    <property type="match status" value="2"/>
</dbReference>
<proteinExistence type="predicted"/>
<dbReference type="Proteomes" id="UP000228934">
    <property type="component" value="Unassembled WGS sequence"/>
</dbReference>
<evidence type="ECO:0000313" key="3">
    <source>
        <dbReference type="Proteomes" id="UP000228934"/>
    </source>
</evidence>
<evidence type="ECO:0000313" key="2">
    <source>
        <dbReference type="EMBL" id="PIO23820.1"/>
    </source>
</evidence>
<dbReference type="AlphaFoldDB" id="A0A2G9R7I6"/>
<dbReference type="OrthoDB" id="9934354at2759"/>
<dbReference type="InterPro" id="IPR024130">
    <property type="entry name" value="DAP1/DAPL1"/>
</dbReference>
<keyword evidence="3" id="KW-1185">Reference proteome</keyword>
<evidence type="ECO:0000256" key="1">
    <source>
        <dbReference type="SAM" id="MobiDB-lite"/>
    </source>
</evidence>
<protein>
    <submittedName>
        <fullName evidence="2">Uncharacterized protein</fullName>
    </submittedName>
</protein>
<accession>A0A2G9R7I6</accession>
<name>A0A2G9R7I6_AQUCT</name>
<dbReference type="GO" id="GO:0070513">
    <property type="term" value="F:death domain binding"/>
    <property type="evidence" value="ECO:0007669"/>
    <property type="project" value="TreeGrafter"/>
</dbReference>
<reference evidence="3" key="1">
    <citation type="journal article" date="2017" name="Nat. Commun.">
        <title>The North American bullfrog draft genome provides insight into hormonal regulation of long noncoding RNA.</title>
        <authorList>
            <person name="Hammond S.A."/>
            <person name="Warren R.L."/>
            <person name="Vandervalk B.P."/>
            <person name="Kucuk E."/>
            <person name="Khan H."/>
            <person name="Gibb E.A."/>
            <person name="Pandoh P."/>
            <person name="Kirk H."/>
            <person name="Zhao Y."/>
            <person name="Jones M."/>
            <person name="Mungall A.J."/>
            <person name="Coope R."/>
            <person name="Pleasance S."/>
            <person name="Moore R.A."/>
            <person name="Holt R.A."/>
            <person name="Round J.M."/>
            <person name="Ohora S."/>
            <person name="Walle B.V."/>
            <person name="Veldhoen N."/>
            <person name="Helbing C.C."/>
            <person name="Birol I."/>
        </authorList>
    </citation>
    <scope>NUCLEOTIDE SEQUENCE [LARGE SCALE GENOMIC DNA]</scope>
</reference>
<dbReference type="EMBL" id="KV952535">
    <property type="protein sequence ID" value="PIO23820.1"/>
    <property type="molecule type" value="Genomic_DNA"/>
</dbReference>
<sequence>MATEVFMQTLPLKGGHLPAVRAGGMRVTKKQGNEDSGPPEKKRATADKPSSVVNLTKMQAMNILTGALEKVRSNVSKHDIKWAIFKRSAIAAYIFKFHFDSYHKTKAKAFILDGLGHNYPEAAQIAHQKPRPTVEKVISQKRLYIIQQPRRF</sequence>
<dbReference type="GO" id="GO:0010507">
    <property type="term" value="P:negative regulation of autophagy"/>
    <property type="evidence" value="ECO:0007669"/>
    <property type="project" value="TreeGrafter"/>
</dbReference>